<dbReference type="InterPro" id="IPR026893">
    <property type="entry name" value="Tyr/Ser_Pase_IphP-type"/>
</dbReference>
<dbReference type="GO" id="GO:0004721">
    <property type="term" value="F:phosphoprotein phosphatase activity"/>
    <property type="evidence" value="ECO:0007669"/>
    <property type="project" value="InterPro"/>
</dbReference>
<dbReference type="Gene3D" id="3.90.190.10">
    <property type="entry name" value="Protein tyrosine phosphatase superfamily"/>
    <property type="match status" value="1"/>
</dbReference>
<sequence length="276" mass="29668">MTVRPDGRWGVVPPAVYGVNVDAIDDSRQISLPATFNFRDAGGYLGHGGRPVRRGRLYRSDSLHRLTEQDRDAFVAIGIRTVIDLRRPTEVERDGRVPAYQGLSYRHIHPEHDDWAGVPHEEGASLARYLADRYADLAQTGTAGLAEAVGLIADSANAPVVVHCVAGKDRTGIVCALTLAVLGVDDADITADYALSSEASARYSAWLASINPDGAEVPAPFLASPAEAMQIFLDELRAGHGSVEAYLRHAGVTDEQLAALRDHLLDEPTKAEPTDA</sequence>
<comment type="caution">
    <text evidence="3">The sequence shown here is derived from an EMBL/GenBank/DDBJ whole genome shotgun (WGS) entry which is preliminary data.</text>
</comment>
<dbReference type="AlphaFoldDB" id="A0A328NEP9"/>
<proteinExistence type="inferred from homology"/>
<name>A0A328NEP9_9ACTN</name>
<evidence type="ECO:0000313" key="4">
    <source>
        <dbReference type="Proteomes" id="UP000249419"/>
    </source>
</evidence>
<organism evidence="3 4">
    <name type="scientific">Micromonospora saelicesensis</name>
    <dbReference type="NCBI Taxonomy" id="285676"/>
    <lineage>
        <taxon>Bacteria</taxon>
        <taxon>Bacillati</taxon>
        <taxon>Actinomycetota</taxon>
        <taxon>Actinomycetes</taxon>
        <taxon>Micromonosporales</taxon>
        <taxon>Micromonosporaceae</taxon>
        <taxon>Micromonospora</taxon>
    </lineage>
</organism>
<feature type="domain" description="Tyrosine specific protein phosphatases" evidence="2">
    <location>
        <begin position="146"/>
        <end position="202"/>
    </location>
</feature>
<dbReference type="PANTHER" id="PTHR31126:SF1">
    <property type="entry name" value="TYROSINE SPECIFIC PROTEIN PHOSPHATASES DOMAIN-CONTAINING PROTEIN"/>
    <property type="match status" value="1"/>
</dbReference>
<evidence type="ECO:0000313" key="3">
    <source>
        <dbReference type="EMBL" id="RAO26282.1"/>
    </source>
</evidence>
<dbReference type="EMBL" id="PYAG01000041">
    <property type="protein sequence ID" value="RAO26282.1"/>
    <property type="molecule type" value="Genomic_DNA"/>
</dbReference>
<accession>A0A328NEP9</accession>
<dbReference type="Proteomes" id="UP000249419">
    <property type="component" value="Unassembled WGS sequence"/>
</dbReference>
<protein>
    <submittedName>
        <fullName evidence="3">Protein-tyrosine-phosphatase</fullName>
    </submittedName>
</protein>
<comment type="similarity">
    <text evidence="1">Belongs to the protein-tyrosine phosphatase family.</text>
</comment>
<evidence type="ECO:0000259" key="2">
    <source>
        <dbReference type="PROSITE" id="PS50056"/>
    </source>
</evidence>
<dbReference type="Pfam" id="PF13350">
    <property type="entry name" value="Y_phosphatase3"/>
    <property type="match status" value="1"/>
</dbReference>
<dbReference type="InterPro" id="IPR029021">
    <property type="entry name" value="Prot-tyrosine_phosphatase-like"/>
</dbReference>
<dbReference type="PROSITE" id="PS00383">
    <property type="entry name" value="TYR_PHOSPHATASE_1"/>
    <property type="match status" value="1"/>
</dbReference>
<dbReference type="SUPFAM" id="SSF52799">
    <property type="entry name" value="(Phosphotyrosine protein) phosphatases II"/>
    <property type="match status" value="1"/>
</dbReference>
<dbReference type="InterPro" id="IPR016130">
    <property type="entry name" value="Tyr_Pase_AS"/>
</dbReference>
<evidence type="ECO:0000256" key="1">
    <source>
        <dbReference type="ARBA" id="ARBA00009580"/>
    </source>
</evidence>
<gene>
    <name evidence="3" type="ORF">PSN13_06306</name>
</gene>
<dbReference type="PROSITE" id="PS50056">
    <property type="entry name" value="TYR_PHOSPHATASE_2"/>
    <property type="match status" value="1"/>
</dbReference>
<dbReference type="PANTHER" id="PTHR31126">
    <property type="entry name" value="TYROSINE-PROTEIN PHOSPHATASE"/>
    <property type="match status" value="1"/>
</dbReference>
<dbReference type="InterPro" id="IPR000387">
    <property type="entry name" value="Tyr_Pase_dom"/>
</dbReference>
<reference evidence="3 4" key="1">
    <citation type="submission" date="2018-03" db="EMBL/GenBank/DDBJ databases">
        <title>Defining the species Micromonospora saelicesensis and Micromonospora noduli under the framework of genomics.</title>
        <authorList>
            <person name="Riesco R."/>
            <person name="Trujillo M.E."/>
        </authorList>
    </citation>
    <scope>NUCLEOTIDE SEQUENCE [LARGE SCALE GENOMIC DNA]</scope>
    <source>
        <strain evidence="3 4">PSN13</strain>
    </source>
</reference>